<sequence length="196" mass="22545">MGQIPPIDPAIFAYVRTVISIIVGLSIGRLLTGIARFIQHPKQQKIFGAHLAWTFFMLVYVIHFWWWEFHLGTVHWNFAIYCFSALYAGLIFILCTLLFPDTMYEYTGFADYFVSRRVWFFGILIAIFFLDIGDSRIKGADYLASLGLGLWFRLAFYVLGSAAAMMVQSVKFQTAFAIAALFSEIVWALSEYYTLF</sequence>
<keyword evidence="1" id="KW-0812">Transmembrane</keyword>
<proteinExistence type="predicted"/>
<organism evidence="2 3">
    <name type="scientific">Arboricoccus pini</name>
    <dbReference type="NCBI Taxonomy" id="1963835"/>
    <lineage>
        <taxon>Bacteria</taxon>
        <taxon>Pseudomonadati</taxon>
        <taxon>Pseudomonadota</taxon>
        <taxon>Alphaproteobacteria</taxon>
        <taxon>Geminicoccales</taxon>
        <taxon>Geminicoccaceae</taxon>
        <taxon>Arboricoccus</taxon>
    </lineage>
</organism>
<feature type="transmembrane region" description="Helical" evidence="1">
    <location>
        <begin position="78"/>
        <end position="100"/>
    </location>
</feature>
<feature type="transmembrane region" description="Helical" evidence="1">
    <location>
        <begin position="112"/>
        <end position="130"/>
    </location>
</feature>
<evidence type="ECO:0000313" key="2">
    <source>
        <dbReference type="EMBL" id="SNB65963.1"/>
    </source>
</evidence>
<keyword evidence="1" id="KW-0472">Membrane</keyword>
<dbReference type="AlphaFoldDB" id="A0A212R1S5"/>
<protein>
    <submittedName>
        <fullName evidence="2">Uncharacterized protein</fullName>
    </submittedName>
</protein>
<evidence type="ECO:0000256" key="1">
    <source>
        <dbReference type="SAM" id="Phobius"/>
    </source>
</evidence>
<gene>
    <name evidence="2" type="ORF">SAMN07250955_10518</name>
</gene>
<evidence type="ECO:0000313" key="3">
    <source>
        <dbReference type="Proteomes" id="UP000197065"/>
    </source>
</evidence>
<keyword evidence="1" id="KW-1133">Transmembrane helix</keyword>
<dbReference type="EMBL" id="FYEH01000005">
    <property type="protein sequence ID" value="SNB65963.1"/>
    <property type="molecule type" value="Genomic_DNA"/>
</dbReference>
<accession>A0A212R1S5</accession>
<dbReference type="Proteomes" id="UP000197065">
    <property type="component" value="Unassembled WGS sequence"/>
</dbReference>
<dbReference type="RefSeq" id="WP_088560990.1">
    <property type="nucleotide sequence ID" value="NZ_FYEH01000005.1"/>
</dbReference>
<feature type="transmembrane region" description="Helical" evidence="1">
    <location>
        <begin position="172"/>
        <end position="190"/>
    </location>
</feature>
<name>A0A212R1S5_9PROT</name>
<reference evidence="2 3" key="1">
    <citation type="submission" date="2017-06" db="EMBL/GenBank/DDBJ databases">
        <authorList>
            <person name="Kim H.J."/>
            <person name="Triplett B.A."/>
        </authorList>
    </citation>
    <scope>NUCLEOTIDE SEQUENCE [LARGE SCALE GENOMIC DNA]</scope>
    <source>
        <strain evidence="2 3">B29T1</strain>
    </source>
</reference>
<keyword evidence="3" id="KW-1185">Reference proteome</keyword>
<feature type="transmembrane region" description="Helical" evidence="1">
    <location>
        <begin position="12"/>
        <end position="34"/>
    </location>
</feature>
<feature type="transmembrane region" description="Helical" evidence="1">
    <location>
        <begin position="46"/>
        <end position="66"/>
    </location>
</feature>
<dbReference type="OrthoDB" id="9803673at2"/>
<feature type="transmembrane region" description="Helical" evidence="1">
    <location>
        <begin position="142"/>
        <end position="160"/>
    </location>
</feature>